<dbReference type="AlphaFoldDB" id="A0A1T4RYL6"/>
<dbReference type="EMBL" id="FUWZ01000002">
    <property type="protein sequence ID" value="SKA21100.1"/>
    <property type="molecule type" value="Genomic_DNA"/>
</dbReference>
<keyword evidence="4 5" id="KW-0472">Membrane</keyword>
<dbReference type="STRING" id="634771.SAMN04488128_1021594"/>
<dbReference type="GO" id="GO:0016020">
    <property type="term" value="C:membrane"/>
    <property type="evidence" value="ECO:0007669"/>
    <property type="project" value="UniProtKB-SubCell"/>
</dbReference>
<dbReference type="GO" id="GO:0016491">
    <property type="term" value="F:oxidoreductase activity"/>
    <property type="evidence" value="ECO:0007669"/>
    <property type="project" value="InterPro"/>
</dbReference>
<accession>A0A1T4RYL6</accession>
<dbReference type="PANTHER" id="PTHR11863">
    <property type="entry name" value="STEROL DESATURASE"/>
    <property type="match status" value="1"/>
</dbReference>
<sequence>MIKYLNDIPDWQLWCFFLIENALIVPGVLAWGNYLLQRPRQEMFRYTRDQWKMCIVTTLLNTLVTVAGYQLWKHGYVRIHETLSWRVLTDALALFLVMDLLMYIFHYLIHQTFLYRLLHRLHHEATDPVPIDLFVLHPLETLSFGALWLLVLLPFNMNLYGILIYLTVNVVFGMTGHLGMEPLPENMRQWPVLKYLGTSTFHHDHHRQEQYNYGFYTSIWDRLFGTFKQ</sequence>
<keyword evidence="2 5" id="KW-0812">Transmembrane</keyword>
<protein>
    <submittedName>
        <fullName evidence="7">Sterol desaturase/sphingolipid hydroxylase, fatty acid hydroxylase superfamily</fullName>
    </submittedName>
</protein>
<feature type="transmembrane region" description="Helical" evidence="5">
    <location>
        <begin position="53"/>
        <end position="72"/>
    </location>
</feature>
<reference evidence="8" key="1">
    <citation type="submission" date="2017-02" db="EMBL/GenBank/DDBJ databases">
        <authorList>
            <person name="Varghese N."/>
            <person name="Submissions S."/>
        </authorList>
    </citation>
    <scope>NUCLEOTIDE SEQUENCE [LARGE SCALE GENOMIC DNA]</scope>
    <source>
        <strain evidence="8">DSM 22224</strain>
    </source>
</reference>
<evidence type="ECO:0000256" key="5">
    <source>
        <dbReference type="SAM" id="Phobius"/>
    </source>
</evidence>
<feature type="transmembrane region" description="Helical" evidence="5">
    <location>
        <begin position="92"/>
        <end position="110"/>
    </location>
</feature>
<dbReference type="InterPro" id="IPR006694">
    <property type="entry name" value="Fatty_acid_hydroxylase"/>
</dbReference>
<gene>
    <name evidence="7" type="ORF">SAMN04488128_1021594</name>
</gene>
<feature type="transmembrane region" description="Helical" evidence="5">
    <location>
        <begin position="12"/>
        <end position="32"/>
    </location>
</feature>
<evidence type="ECO:0000256" key="1">
    <source>
        <dbReference type="ARBA" id="ARBA00004370"/>
    </source>
</evidence>
<dbReference type="GO" id="GO:0005506">
    <property type="term" value="F:iron ion binding"/>
    <property type="evidence" value="ECO:0007669"/>
    <property type="project" value="InterPro"/>
</dbReference>
<feature type="domain" description="Fatty acid hydroxylase" evidence="6">
    <location>
        <begin position="92"/>
        <end position="226"/>
    </location>
</feature>
<evidence type="ECO:0000313" key="7">
    <source>
        <dbReference type="EMBL" id="SKA21100.1"/>
    </source>
</evidence>
<evidence type="ECO:0000256" key="4">
    <source>
        <dbReference type="ARBA" id="ARBA00023136"/>
    </source>
</evidence>
<dbReference type="Proteomes" id="UP000190367">
    <property type="component" value="Unassembled WGS sequence"/>
</dbReference>
<organism evidence="7 8">
    <name type="scientific">Chitinophaga eiseniae</name>
    <dbReference type="NCBI Taxonomy" id="634771"/>
    <lineage>
        <taxon>Bacteria</taxon>
        <taxon>Pseudomonadati</taxon>
        <taxon>Bacteroidota</taxon>
        <taxon>Chitinophagia</taxon>
        <taxon>Chitinophagales</taxon>
        <taxon>Chitinophagaceae</taxon>
        <taxon>Chitinophaga</taxon>
    </lineage>
</organism>
<evidence type="ECO:0000256" key="2">
    <source>
        <dbReference type="ARBA" id="ARBA00022692"/>
    </source>
</evidence>
<comment type="subcellular location">
    <subcellularLocation>
        <location evidence="1">Membrane</location>
    </subcellularLocation>
</comment>
<dbReference type="RefSeq" id="WP_078670043.1">
    <property type="nucleotide sequence ID" value="NZ_FUWZ01000002.1"/>
</dbReference>
<dbReference type="Pfam" id="PF04116">
    <property type="entry name" value="FA_hydroxylase"/>
    <property type="match status" value="1"/>
</dbReference>
<keyword evidence="3 5" id="KW-1133">Transmembrane helix</keyword>
<proteinExistence type="predicted"/>
<feature type="transmembrane region" description="Helical" evidence="5">
    <location>
        <begin position="131"/>
        <end position="153"/>
    </location>
</feature>
<evidence type="ECO:0000313" key="8">
    <source>
        <dbReference type="Proteomes" id="UP000190367"/>
    </source>
</evidence>
<dbReference type="InterPro" id="IPR050307">
    <property type="entry name" value="Sterol_Desaturase_Related"/>
</dbReference>
<name>A0A1T4RYL6_9BACT</name>
<dbReference type="OrthoDB" id="9770329at2"/>
<keyword evidence="8" id="KW-1185">Reference proteome</keyword>
<evidence type="ECO:0000259" key="6">
    <source>
        <dbReference type="Pfam" id="PF04116"/>
    </source>
</evidence>
<evidence type="ECO:0000256" key="3">
    <source>
        <dbReference type="ARBA" id="ARBA00022989"/>
    </source>
</evidence>
<dbReference type="GO" id="GO:0008610">
    <property type="term" value="P:lipid biosynthetic process"/>
    <property type="evidence" value="ECO:0007669"/>
    <property type="project" value="InterPro"/>
</dbReference>
<feature type="transmembrane region" description="Helical" evidence="5">
    <location>
        <begin position="159"/>
        <end position="180"/>
    </location>
</feature>